<proteinExistence type="inferred from homology"/>
<evidence type="ECO:0000256" key="5">
    <source>
        <dbReference type="ARBA" id="ARBA00022964"/>
    </source>
</evidence>
<dbReference type="GO" id="GO:0016151">
    <property type="term" value="F:nickel cation binding"/>
    <property type="evidence" value="ECO:0007669"/>
    <property type="project" value="UniProtKB-UniRule"/>
</dbReference>
<evidence type="ECO:0000256" key="3">
    <source>
        <dbReference type="ARBA" id="ARBA00022605"/>
    </source>
</evidence>
<comment type="similarity">
    <text evidence="9">Belongs to the acireductone dioxygenase (ARD) family.</text>
</comment>
<feature type="site" description="May play a role in transmitting local conformational changes" evidence="9">
    <location>
        <position position="107"/>
    </location>
</feature>
<keyword evidence="4 9" id="KW-0479">Metal-binding</keyword>
<keyword evidence="6 9" id="KW-0560">Oxidoreductase</keyword>
<protein>
    <recommendedName>
        <fullName evidence="9">Acireductone dioxygenase</fullName>
    </recommendedName>
    <alternativeName>
        <fullName evidence="9">1,2-dihydroxy-3-keto-5-methylthiopentene dioxygenase</fullName>
        <shortName evidence="9">DHK-MTPene dioxygenase</shortName>
    </alternativeName>
    <alternativeName>
        <fullName evidence="9">Acireductone dioxygenase (Fe(2+)-requiring)</fullName>
        <shortName evidence="9">ARD'</shortName>
        <shortName evidence="9">Fe-ARD</shortName>
        <ecNumber evidence="9">1.13.11.54</ecNumber>
    </alternativeName>
    <alternativeName>
        <fullName evidence="9">Acireductone dioxygenase (Ni(2+)-requiring)</fullName>
        <shortName evidence="9">ARD</shortName>
        <shortName evidence="9">Ni-ARD</shortName>
        <ecNumber evidence="9">1.13.11.53</ecNumber>
    </alternativeName>
</protein>
<dbReference type="EC" id="1.13.11.53" evidence="9"/>
<comment type="catalytic activity">
    <reaction evidence="1 9">
        <text>1,2-dihydroxy-5-(methylsulfanyl)pent-1-en-3-one + O2 = 4-methylsulfanyl-2-oxobutanoate + formate + 2 H(+)</text>
        <dbReference type="Rhea" id="RHEA:24504"/>
        <dbReference type="ChEBI" id="CHEBI:15378"/>
        <dbReference type="ChEBI" id="CHEBI:15379"/>
        <dbReference type="ChEBI" id="CHEBI:15740"/>
        <dbReference type="ChEBI" id="CHEBI:16723"/>
        <dbReference type="ChEBI" id="CHEBI:49252"/>
        <dbReference type="EC" id="1.13.11.54"/>
    </reaction>
</comment>
<comment type="subunit">
    <text evidence="9">Monomer.</text>
</comment>
<feature type="binding site" evidence="9">
    <location>
        <position position="102"/>
    </location>
    <ligand>
        <name>Fe(2+)</name>
        <dbReference type="ChEBI" id="CHEBI:29033"/>
    </ligand>
</feature>
<comment type="cofactor">
    <cofactor evidence="9">
        <name>Ni(2+)</name>
        <dbReference type="ChEBI" id="CHEBI:49786"/>
    </cofactor>
    <text evidence="9">Binds 1 nickel ion per monomer.</text>
</comment>
<dbReference type="CDD" id="cd02232">
    <property type="entry name" value="cupin_ARD"/>
    <property type="match status" value="1"/>
</dbReference>
<dbReference type="InterPro" id="IPR004313">
    <property type="entry name" value="ARD"/>
</dbReference>
<feature type="site" description="Important to generate the dianion" evidence="9">
    <location>
        <position position="110"/>
    </location>
</feature>
<keyword evidence="2 9" id="KW-0533">Nickel</keyword>
<evidence type="ECO:0000313" key="10">
    <source>
        <dbReference type="EMBL" id="MBB0232087.1"/>
    </source>
</evidence>
<comment type="caution">
    <text evidence="10">The sequence shown here is derived from an EMBL/GenBank/DDBJ whole genome shotgun (WGS) entry which is preliminary data.</text>
</comment>
<dbReference type="Pfam" id="PF03079">
    <property type="entry name" value="ARD"/>
    <property type="match status" value="1"/>
</dbReference>
<comment type="pathway">
    <text evidence="9">Amino-acid biosynthesis; L-methionine biosynthesis via salvage pathway; L-methionine from S-methyl-5-thio-alpha-D-ribose 1-phosphate: step 5/6.</text>
</comment>
<dbReference type="AlphaFoldDB" id="A0A7W3XYQ8"/>
<evidence type="ECO:0000256" key="1">
    <source>
        <dbReference type="ARBA" id="ARBA00000428"/>
    </source>
</evidence>
<keyword evidence="7 9" id="KW-0408">Iron</keyword>
<accession>A0A7W3XYQ8</accession>
<feature type="binding site" evidence="9">
    <location>
        <position position="104"/>
    </location>
    <ligand>
        <name>Ni(2+)</name>
        <dbReference type="ChEBI" id="CHEBI:49786"/>
    </ligand>
</feature>
<dbReference type="PANTHER" id="PTHR23418:SF0">
    <property type="entry name" value="ACIREDUCTONE DIOXYGENASE"/>
    <property type="match status" value="1"/>
</dbReference>
<keyword evidence="5 9" id="KW-0223">Dioxygenase</keyword>
<keyword evidence="8 9" id="KW-0486">Methionine biosynthesis</keyword>
<feature type="site" description="May play a role in metal incorporation in vivo" evidence="9">
    <location>
        <position position="101"/>
    </location>
</feature>
<organism evidence="10 11">
    <name type="scientific">Streptomyces calidiresistens</name>
    <dbReference type="NCBI Taxonomy" id="1485586"/>
    <lineage>
        <taxon>Bacteria</taxon>
        <taxon>Bacillati</taxon>
        <taxon>Actinomycetota</taxon>
        <taxon>Actinomycetes</taxon>
        <taxon>Kitasatosporales</taxon>
        <taxon>Streptomycetaceae</taxon>
        <taxon>Streptomyces</taxon>
    </lineage>
</organism>
<comment type="cofactor">
    <cofactor evidence="9">
        <name>Fe(2+)</name>
        <dbReference type="ChEBI" id="CHEBI:29033"/>
    </cofactor>
    <text evidence="9">Binds 1 Fe(2+) cation per monomer.</text>
</comment>
<feature type="binding site" evidence="9">
    <location>
        <position position="104"/>
    </location>
    <ligand>
        <name>Fe(2+)</name>
        <dbReference type="ChEBI" id="CHEBI:29033"/>
    </ligand>
</feature>
<dbReference type="InterPro" id="IPR011051">
    <property type="entry name" value="RmlC_Cupin_sf"/>
</dbReference>
<evidence type="ECO:0000256" key="7">
    <source>
        <dbReference type="ARBA" id="ARBA00023004"/>
    </source>
</evidence>
<reference evidence="11" key="1">
    <citation type="submission" date="2019-10" db="EMBL/GenBank/DDBJ databases">
        <title>Streptomyces sp. nov., a novel actinobacterium isolated from alkaline environment.</title>
        <authorList>
            <person name="Golinska P."/>
        </authorList>
    </citation>
    <scope>NUCLEOTIDE SEQUENCE [LARGE SCALE GENOMIC DNA]</scope>
    <source>
        <strain evidence="11">DSM 42108</strain>
    </source>
</reference>
<gene>
    <name evidence="9" type="primary">mtnD</name>
    <name evidence="10" type="ORF">FOE67_21955</name>
</gene>
<evidence type="ECO:0000256" key="6">
    <source>
        <dbReference type="ARBA" id="ARBA00023002"/>
    </source>
</evidence>
<dbReference type="InterPro" id="IPR014710">
    <property type="entry name" value="RmlC-like_jellyroll"/>
</dbReference>
<dbReference type="InterPro" id="IPR023956">
    <property type="entry name" value="ARD_bac"/>
</dbReference>
<evidence type="ECO:0000256" key="4">
    <source>
        <dbReference type="ARBA" id="ARBA00022723"/>
    </source>
</evidence>
<dbReference type="PANTHER" id="PTHR23418">
    <property type="entry name" value="ACIREDUCTONE DIOXYGENASE"/>
    <property type="match status" value="1"/>
</dbReference>
<evidence type="ECO:0000256" key="8">
    <source>
        <dbReference type="ARBA" id="ARBA00023167"/>
    </source>
</evidence>
<evidence type="ECO:0000313" key="11">
    <source>
        <dbReference type="Proteomes" id="UP000530234"/>
    </source>
</evidence>
<name>A0A7W3XYQ8_9ACTN</name>
<dbReference type="GO" id="GO:0010308">
    <property type="term" value="F:acireductone dioxygenase (Ni2+-requiring) activity"/>
    <property type="evidence" value="ECO:0007669"/>
    <property type="project" value="UniProtKB-UniRule"/>
</dbReference>
<dbReference type="GO" id="GO:0019509">
    <property type="term" value="P:L-methionine salvage from methylthioadenosine"/>
    <property type="evidence" value="ECO:0007669"/>
    <property type="project" value="UniProtKB-UniRule"/>
</dbReference>
<keyword evidence="11" id="KW-1185">Reference proteome</keyword>
<keyword evidence="3 9" id="KW-0028">Amino-acid biosynthesis</keyword>
<dbReference type="UniPathway" id="UPA00904">
    <property type="reaction ID" value="UER00878"/>
</dbReference>
<evidence type="ECO:0000256" key="9">
    <source>
        <dbReference type="HAMAP-Rule" id="MF_01682"/>
    </source>
</evidence>
<dbReference type="GO" id="GO:0019284">
    <property type="term" value="P:L-methionine salvage from S-adenosylmethionine"/>
    <property type="evidence" value="ECO:0007669"/>
    <property type="project" value="InterPro"/>
</dbReference>
<feature type="binding site" evidence="9">
    <location>
        <position position="146"/>
    </location>
    <ligand>
        <name>Fe(2+)</name>
        <dbReference type="ChEBI" id="CHEBI:29033"/>
    </ligand>
</feature>
<dbReference type="Gene3D" id="2.60.120.10">
    <property type="entry name" value="Jelly Rolls"/>
    <property type="match status" value="1"/>
</dbReference>
<dbReference type="EMBL" id="VKHS01000751">
    <property type="protein sequence ID" value="MBB0232087.1"/>
    <property type="molecule type" value="Genomic_DNA"/>
</dbReference>
<dbReference type="SUPFAM" id="SSF51182">
    <property type="entry name" value="RmlC-like cupins"/>
    <property type="match status" value="1"/>
</dbReference>
<sequence>MTLLRIAPEDRPDTVVLHTRDDDTVVRELDRRGVRLRRWPLRGGDATAHDAEALLALYREEVEEVRARESMKLVDVVRLHPEPGEEWRRRAASARAAFLREHRHDEDEVRFFAHGRGLFTLHPAGEVVSVLCEAGDLLSVPAGTRHWFDMGTRPDFAAIRFFQEEDGWVGDFTGSDIAERFPRLDDLVEADR</sequence>
<feature type="binding site" evidence="9">
    <location>
        <position position="102"/>
    </location>
    <ligand>
        <name>Ni(2+)</name>
        <dbReference type="ChEBI" id="CHEBI:49786"/>
    </ligand>
</feature>
<dbReference type="EC" id="1.13.11.54" evidence="9"/>
<dbReference type="HAMAP" id="MF_01682">
    <property type="entry name" value="Salvage_MtnD"/>
    <property type="match status" value="1"/>
</dbReference>
<evidence type="ECO:0000256" key="2">
    <source>
        <dbReference type="ARBA" id="ARBA00022596"/>
    </source>
</evidence>
<comment type="catalytic activity">
    <reaction evidence="9">
        <text>1,2-dihydroxy-5-(methylsulfanyl)pent-1-en-3-one + O2 = 3-(methylsulfanyl)propanoate + CO + formate + 2 H(+)</text>
        <dbReference type="Rhea" id="RHEA:14161"/>
        <dbReference type="ChEBI" id="CHEBI:15378"/>
        <dbReference type="ChEBI" id="CHEBI:15379"/>
        <dbReference type="ChEBI" id="CHEBI:15740"/>
        <dbReference type="ChEBI" id="CHEBI:17245"/>
        <dbReference type="ChEBI" id="CHEBI:49016"/>
        <dbReference type="ChEBI" id="CHEBI:49252"/>
        <dbReference type="EC" id="1.13.11.53"/>
    </reaction>
</comment>
<dbReference type="Proteomes" id="UP000530234">
    <property type="component" value="Unassembled WGS sequence"/>
</dbReference>
<feature type="binding site" evidence="9">
    <location>
        <position position="108"/>
    </location>
    <ligand>
        <name>Fe(2+)</name>
        <dbReference type="ChEBI" id="CHEBI:29033"/>
    </ligand>
</feature>
<dbReference type="GO" id="GO:0010309">
    <property type="term" value="F:acireductone dioxygenase [iron(II)-requiring] activity"/>
    <property type="evidence" value="ECO:0007669"/>
    <property type="project" value="UniProtKB-UniRule"/>
</dbReference>
<dbReference type="GO" id="GO:0005506">
    <property type="term" value="F:iron ion binding"/>
    <property type="evidence" value="ECO:0007669"/>
    <property type="project" value="UniProtKB-UniRule"/>
</dbReference>
<comment type="function">
    <text evidence="9">Catalyzes 2 different reactions between oxygene and the acireductone 1,2-dihydroxy-3-keto-5-methylthiopentene (DHK-MTPene) depending upon the metal bound in the active site. Fe-containing acireductone dioxygenase (Fe-ARD) produces formate and 2-keto-4-methylthiobutyrate (KMTB), the alpha-ketoacid precursor of methionine in the methionine recycle pathway. Ni-containing acireductone dioxygenase (Ni-ARD) produces methylthiopropionate, carbon monoxide and formate, and does not lie on the methionine recycle pathway.</text>
</comment>
<feature type="binding site" evidence="9">
    <location>
        <position position="146"/>
    </location>
    <ligand>
        <name>Ni(2+)</name>
        <dbReference type="ChEBI" id="CHEBI:49786"/>
    </ligand>
</feature>
<feature type="binding site" evidence="9">
    <location>
        <position position="108"/>
    </location>
    <ligand>
        <name>Ni(2+)</name>
        <dbReference type="ChEBI" id="CHEBI:49786"/>
    </ligand>
</feature>
<dbReference type="RefSeq" id="WP_182666637.1">
    <property type="nucleotide sequence ID" value="NZ_VKHS01000751.1"/>
</dbReference>